<evidence type="ECO:0000256" key="1">
    <source>
        <dbReference type="ARBA" id="ARBA00004651"/>
    </source>
</evidence>
<dbReference type="InterPro" id="IPR023408">
    <property type="entry name" value="MscS_beta-dom_sf"/>
</dbReference>
<evidence type="ECO:0000256" key="5">
    <source>
        <dbReference type="ARBA" id="ARBA00023136"/>
    </source>
</evidence>
<dbReference type="Pfam" id="PF00924">
    <property type="entry name" value="MS_channel_2nd"/>
    <property type="match status" value="1"/>
</dbReference>
<keyword evidence="6" id="KW-0407">Ion channel</keyword>
<dbReference type="PANTHER" id="PTHR30221:SF18">
    <property type="entry name" value="SLL0590 PROTEIN"/>
    <property type="match status" value="1"/>
</dbReference>
<dbReference type="OrthoDB" id="9780668at2"/>
<keyword evidence="5 6" id="KW-0472">Membrane</keyword>
<dbReference type="AlphaFoldDB" id="A0A5C8ZYZ0"/>
<gene>
    <name evidence="9" type="ORF">FVW59_09420</name>
</gene>
<dbReference type="GO" id="GO:0008381">
    <property type="term" value="F:mechanosensitive monoatomic ion channel activity"/>
    <property type="evidence" value="ECO:0007669"/>
    <property type="project" value="InterPro"/>
</dbReference>
<dbReference type="SUPFAM" id="SSF82689">
    <property type="entry name" value="Mechanosensitive channel protein MscS (YggB), C-terminal domain"/>
    <property type="match status" value="1"/>
</dbReference>
<keyword evidence="6" id="KW-0406">Ion transport</keyword>
<evidence type="ECO:0000256" key="2">
    <source>
        <dbReference type="ARBA" id="ARBA00022475"/>
    </source>
</evidence>
<dbReference type="EMBL" id="VRYZ01000003">
    <property type="protein sequence ID" value="TXS92617.1"/>
    <property type="molecule type" value="Genomic_DNA"/>
</dbReference>
<feature type="transmembrane region" description="Helical" evidence="6">
    <location>
        <begin position="71"/>
        <end position="92"/>
    </location>
</feature>
<comment type="function">
    <text evidence="6">Mechanosensitive channel that participates in the regulation of osmotic pressure changes within the cell, opening in response to stretch forces in the membrane lipid bilayer, without the need for other proteins. Contributes to normal resistance to hypoosmotic shock. Forms an ion channel of 1.0 nanosiemens conductance with a slight preference for anions.</text>
</comment>
<evidence type="ECO:0000256" key="4">
    <source>
        <dbReference type="ARBA" id="ARBA00022989"/>
    </source>
</evidence>
<keyword evidence="4 6" id="KW-1133">Transmembrane helix</keyword>
<dbReference type="Proteomes" id="UP000321933">
    <property type="component" value="Unassembled WGS sequence"/>
</dbReference>
<keyword evidence="2" id="KW-1003">Cell membrane</keyword>
<dbReference type="InterPro" id="IPR010920">
    <property type="entry name" value="LSM_dom_sf"/>
</dbReference>
<proteinExistence type="inferred from homology"/>
<keyword evidence="10" id="KW-1185">Reference proteome</keyword>
<evidence type="ECO:0000313" key="9">
    <source>
        <dbReference type="EMBL" id="TXS92617.1"/>
    </source>
</evidence>
<comment type="caution">
    <text evidence="9">The sequence shown here is derived from an EMBL/GenBank/DDBJ whole genome shotgun (WGS) entry which is preliminary data.</text>
</comment>
<evidence type="ECO:0000259" key="8">
    <source>
        <dbReference type="Pfam" id="PF00924"/>
    </source>
</evidence>
<keyword evidence="6" id="KW-0813">Transport</keyword>
<dbReference type="InterPro" id="IPR011066">
    <property type="entry name" value="MscS_channel_C_sf"/>
</dbReference>
<protein>
    <recommendedName>
        <fullName evidence="6">Small-conductance mechanosensitive channel</fullName>
    </recommendedName>
</protein>
<keyword evidence="3 6" id="KW-0812">Transmembrane</keyword>
<feature type="transmembrane region" description="Helical" evidence="6">
    <location>
        <begin position="45"/>
        <end position="65"/>
    </location>
</feature>
<feature type="domain" description="Mechanosensitive ion channel MscS" evidence="8">
    <location>
        <begin position="91"/>
        <end position="153"/>
    </location>
</feature>
<evidence type="ECO:0000313" key="10">
    <source>
        <dbReference type="Proteomes" id="UP000321933"/>
    </source>
</evidence>
<comment type="caution">
    <text evidence="6">Lacks conserved residue(s) required for the propagation of feature annotation.</text>
</comment>
<comment type="subcellular location">
    <subcellularLocation>
        <location evidence="6">Cell inner membrane</location>
        <topology evidence="6">Multi-pass membrane protein</topology>
    </subcellularLocation>
    <subcellularLocation>
        <location evidence="1">Cell membrane</location>
        <topology evidence="1">Multi-pass membrane protein</topology>
    </subcellularLocation>
</comment>
<keyword evidence="7" id="KW-0175">Coiled coil</keyword>
<dbReference type="InterPro" id="IPR045275">
    <property type="entry name" value="MscS_archaea/bacteria_type"/>
</dbReference>
<dbReference type="SUPFAM" id="SSF50182">
    <property type="entry name" value="Sm-like ribonucleoproteins"/>
    <property type="match status" value="1"/>
</dbReference>
<feature type="coiled-coil region" evidence="7">
    <location>
        <begin position="292"/>
        <end position="348"/>
    </location>
</feature>
<dbReference type="GO" id="GO:0005886">
    <property type="term" value="C:plasma membrane"/>
    <property type="evidence" value="ECO:0007669"/>
    <property type="project" value="UniProtKB-SubCell"/>
</dbReference>
<reference evidence="9 10" key="1">
    <citation type="submission" date="2019-08" db="EMBL/GenBank/DDBJ databases">
        <title>Parahaliea maris sp. nov., isolated from the surface seawater.</title>
        <authorList>
            <person name="Liu Y."/>
        </authorList>
    </citation>
    <scope>NUCLEOTIDE SEQUENCE [LARGE SCALE GENOMIC DNA]</scope>
    <source>
        <strain evidence="9 10">S2-26</strain>
    </source>
</reference>
<evidence type="ECO:0000256" key="3">
    <source>
        <dbReference type="ARBA" id="ARBA00022692"/>
    </source>
</evidence>
<dbReference type="InterPro" id="IPR006685">
    <property type="entry name" value="MscS_channel_2nd"/>
</dbReference>
<organism evidence="9 10">
    <name type="scientific">Parahaliea aestuarii</name>
    <dbReference type="NCBI Taxonomy" id="1852021"/>
    <lineage>
        <taxon>Bacteria</taxon>
        <taxon>Pseudomonadati</taxon>
        <taxon>Pseudomonadota</taxon>
        <taxon>Gammaproteobacteria</taxon>
        <taxon>Cellvibrionales</taxon>
        <taxon>Halieaceae</taxon>
        <taxon>Parahaliea</taxon>
    </lineage>
</organism>
<evidence type="ECO:0000256" key="6">
    <source>
        <dbReference type="RuleBase" id="RU369025"/>
    </source>
</evidence>
<keyword evidence="6" id="KW-0997">Cell inner membrane</keyword>
<name>A0A5C8ZYZ0_9GAMM</name>
<dbReference type="PANTHER" id="PTHR30221">
    <property type="entry name" value="SMALL-CONDUCTANCE MECHANOSENSITIVE CHANNEL"/>
    <property type="match status" value="1"/>
</dbReference>
<sequence length="348" mass="38522">MSELTDLFADFWPALLVLGFTGLVIITGSRIISRGGSSTEVLRQLMIWAIVSLAVVVLVIVLPISDQTQGQILSLLGVVLTAVIALSSTTFVSNAMAGVMLHITRPFRPGDYVRVDGEFGRVARHSLINTQIQTEWRDLTTLPNLYLVNNPVTVLHRDGTIITAEVSIGYDVPYTQVQDLLYKAGEDAGLSEPFVLVQELLDHAVVYRACGFLPEMKNLLSARSNLRKKILEQLHGNGVEIVSPSFMNQRPLDPSAKVIPPQPVMHNLHSANNSEPAPEDKIFDQAEAAASVEELRQRQELAQQAVKHEKSQLKTATDSERELLQRRIERLEAEEAHLAQLLEQSRGD</sequence>
<comment type="subunit">
    <text evidence="6">Homoheptamer.</text>
</comment>
<feature type="transmembrane region" description="Helical" evidence="6">
    <location>
        <begin position="12"/>
        <end position="33"/>
    </location>
</feature>
<comment type="similarity">
    <text evidence="6">Belongs to the MscS (TC 1.A.23) family.</text>
</comment>
<dbReference type="RefSeq" id="WP_148063989.1">
    <property type="nucleotide sequence ID" value="NZ_VRYZ01000003.1"/>
</dbReference>
<dbReference type="Gene3D" id="2.30.30.60">
    <property type="match status" value="1"/>
</dbReference>
<accession>A0A5C8ZYZ0</accession>
<evidence type="ECO:0000256" key="7">
    <source>
        <dbReference type="SAM" id="Coils"/>
    </source>
</evidence>